<dbReference type="Pfam" id="PF12833">
    <property type="entry name" value="HTH_18"/>
    <property type="match status" value="1"/>
</dbReference>
<dbReference type="PROSITE" id="PS01124">
    <property type="entry name" value="HTH_ARAC_FAMILY_2"/>
    <property type="match status" value="1"/>
</dbReference>
<sequence>MKKDLLVEKRILMLADPAYSENDEDFGEKFILKKEIGNGYIQKIIVGSSIHIMISQYALKRDTILKRPKKEGLSGSKNIITFSFRNVKNKPSVMVSSADMDLEITTLADTFTSNIIITVHADFLKGLIDNNKADSLWKTIIDGKKPFIYEELGSSEIQISAISMIEAKNPKELSHFYYRIKSEELIFLFFKLFLKRKEVQNYPLNESDIKRIYQIRDRIAADLTIIPNLSELVKLHSISESKMQRIFKQIFGNTIYNYHQYLRIREAARLLKEDKISVSEVGYHLNFSNMSHFSRVFKKYMGENPKKYSLNNI</sequence>
<dbReference type="InterPro" id="IPR020449">
    <property type="entry name" value="Tscrpt_reg_AraC-type_HTH"/>
</dbReference>
<dbReference type="PRINTS" id="PR00032">
    <property type="entry name" value="HTHARAC"/>
</dbReference>
<reference evidence="5 6" key="1">
    <citation type="submission" date="2015-10" db="EMBL/GenBank/DDBJ databases">
        <title>Chryseobacterium aquaticum genome.</title>
        <authorList>
            <person name="Newman J.D."/>
            <person name="Ferguson M.B."/>
            <person name="Miller J.R."/>
        </authorList>
    </citation>
    <scope>NUCLEOTIDE SEQUENCE [LARGE SCALE GENOMIC DNA]</scope>
    <source>
        <strain evidence="5 6">KCTC 12483</strain>
    </source>
</reference>
<feature type="domain" description="HTH araC/xylS-type" evidence="4">
    <location>
        <begin position="213"/>
        <end position="311"/>
    </location>
</feature>
<dbReference type="Proteomes" id="UP000051682">
    <property type="component" value="Unassembled WGS sequence"/>
</dbReference>
<dbReference type="SMART" id="SM00342">
    <property type="entry name" value="HTH_ARAC"/>
    <property type="match status" value="1"/>
</dbReference>
<accession>A0A0Q3HTL3</accession>
<dbReference type="RefSeq" id="WP_056015170.1">
    <property type="nucleotide sequence ID" value="NZ_LLYZ01000005.1"/>
</dbReference>
<protein>
    <recommendedName>
        <fullName evidence="4">HTH araC/xylS-type domain-containing protein</fullName>
    </recommendedName>
</protein>
<dbReference type="InterPro" id="IPR053142">
    <property type="entry name" value="PchR_regulatory_protein"/>
</dbReference>
<keyword evidence="1" id="KW-0805">Transcription regulation</keyword>
<keyword evidence="3" id="KW-0804">Transcription</keyword>
<dbReference type="GO" id="GO:0043565">
    <property type="term" value="F:sequence-specific DNA binding"/>
    <property type="evidence" value="ECO:0007669"/>
    <property type="project" value="InterPro"/>
</dbReference>
<dbReference type="InterPro" id="IPR018062">
    <property type="entry name" value="HTH_AraC-typ_CS"/>
</dbReference>
<dbReference type="OrthoDB" id="1156172at2"/>
<keyword evidence="6" id="KW-1185">Reference proteome</keyword>
<evidence type="ECO:0000313" key="6">
    <source>
        <dbReference type="Proteomes" id="UP000051682"/>
    </source>
</evidence>
<evidence type="ECO:0000256" key="1">
    <source>
        <dbReference type="ARBA" id="ARBA00023015"/>
    </source>
</evidence>
<dbReference type="EMBL" id="LLYZ01000005">
    <property type="protein sequence ID" value="KQK26128.1"/>
    <property type="molecule type" value="Genomic_DNA"/>
</dbReference>
<gene>
    <name evidence="5" type="ORF">AR438_11145</name>
</gene>
<dbReference type="GO" id="GO:0003700">
    <property type="term" value="F:DNA-binding transcription factor activity"/>
    <property type="evidence" value="ECO:0007669"/>
    <property type="project" value="InterPro"/>
</dbReference>
<dbReference type="Gene3D" id="1.10.10.60">
    <property type="entry name" value="Homeodomain-like"/>
    <property type="match status" value="1"/>
</dbReference>
<dbReference type="PANTHER" id="PTHR47893">
    <property type="entry name" value="REGULATORY PROTEIN PCHR"/>
    <property type="match status" value="1"/>
</dbReference>
<dbReference type="STRING" id="452084.AR438_11145"/>
<organism evidence="5 6">
    <name type="scientific">Chryseobacterium aquaticum</name>
    <dbReference type="NCBI Taxonomy" id="452084"/>
    <lineage>
        <taxon>Bacteria</taxon>
        <taxon>Pseudomonadati</taxon>
        <taxon>Bacteroidota</taxon>
        <taxon>Flavobacteriia</taxon>
        <taxon>Flavobacteriales</taxon>
        <taxon>Weeksellaceae</taxon>
        <taxon>Chryseobacterium group</taxon>
        <taxon>Chryseobacterium</taxon>
    </lineage>
</organism>
<evidence type="ECO:0000256" key="3">
    <source>
        <dbReference type="ARBA" id="ARBA00023163"/>
    </source>
</evidence>
<keyword evidence="2" id="KW-0238">DNA-binding</keyword>
<dbReference type="PANTHER" id="PTHR47893:SF1">
    <property type="entry name" value="REGULATORY PROTEIN PCHR"/>
    <property type="match status" value="1"/>
</dbReference>
<dbReference type="SUPFAM" id="SSF46689">
    <property type="entry name" value="Homeodomain-like"/>
    <property type="match status" value="1"/>
</dbReference>
<name>A0A0Q3HTL3_9FLAO</name>
<dbReference type="AlphaFoldDB" id="A0A0Q3HTL3"/>
<dbReference type="PROSITE" id="PS00041">
    <property type="entry name" value="HTH_ARAC_FAMILY_1"/>
    <property type="match status" value="1"/>
</dbReference>
<evidence type="ECO:0000313" key="5">
    <source>
        <dbReference type="EMBL" id="KQK26128.1"/>
    </source>
</evidence>
<dbReference type="InterPro" id="IPR018060">
    <property type="entry name" value="HTH_AraC"/>
</dbReference>
<evidence type="ECO:0000256" key="2">
    <source>
        <dbReference type="ARBA" id="ARBA00023125"/>
    </source>
</evidence>
<dbReference type="InterPro" id="IPR009057">
    <property type="entry name" value="Homeodomain-like_sf"/>
</dbReference>
<proteinExistence type="predicted"/>
<comment type="caution">
    <text evidence="5">The sequence shown here is derived from an EMBL/GenBank/DDBJ whole genome shotgun (WGS) entry which is preliminary data.</text>
</comment>
<evidence type="ECO:0000259" key="4">
    <source>
        <dbReference type="PROSITE" id="PS01124"/>
    </source>
</evidence>